<gene>
    <name evidence="1" type="ORF">T4D_15462</name>
</gene>
<proteinExistence type="predicted"/>
<evidence type="ECO:0000313" key="1">
    <source>
        <dbReference type="EMBL" id="KRY90068.1"/>
    </source>
</evidence>
<keyword evidence="2" id="KW-1185">Reference proteome</keyword>
<dbReference type="AlphaFoldDB" id="A0A0V1FVK7"/>
<evidence type="ECO:0000313" key="2">
    <source>
        <dbReference type="Proteomes" id="UP000054995"/>
    </source>
</evidence>
<protein>
    <submittedName>
        <fullName evidence="1">Uncharacterized protein</fullName>
    </submittedName>
</protein>
<accession>A0A0V1FVK7</accession>
<dbReference type="Proteomes" id="UP000054995">
    <property type="component" value="Unassembled WGS sequence"/>
</dbReference>
<comment type="caution">
    <text evidence="1">The sequence shown here is derived from an EMBL/GenBank/DDBJ whole genome shotgun (WGS) entry which is preliminary data.</text>
</comment>
<organism evidence="1 2">
    <name type="scientific">Trichinella pseudospiralis</name>
    <name type="common">Parasitic roundworm</name>
    <dbReference type="NCBI Taxonomy" id="6337"/>
    <lineage>
        <taxon>Eukaryota</taxon>
        <taxon>Metazoa</taxon>
        <taxon>Ecdysozoa</taxon>
        <taxon>Nematoda</taxon>
        <taxon>Enoplea</taxon>
        <taxon>Dorylaimia</taxon>
        <taxon>Trichinellida</taxon>
        <taxon>Trichinellidae</taxon>
        <taxon>Trichinella</taxon>
    </lineage>
</organism>
<sequence>MDDRRQIVVHTPVSISNLDPFRWAAAILRHLVSQCGVIGCSMMMTMVFRFTNGEIDMKIDLILKIPTVSTIFIKYEMDIEMSFKL</sequence>
<reference evidence="1 2" key="1">
    <citation type="submission" date="2015-01" db="EMBL/GenBank/DDBJ databases">
        <title>Evolution of Trichinella species and genotypes.</title>
        <authorList>
            <person name="Korhonen P.K."/>
            <person name="Edoardo P."/>
            <person name="Giuseppe L.R."/>
            <person name="Gasser R.B."/>
        </authorList>
    </citation>
    <scope>NUCLEOTIDE SEQUENCE [LARGE SCALE GENOMIC DNA]</scope>
    <source>
        <strain evidence="1">ISS470</strain>
    </source>
</reference>
<name>A0A0V1FVK7_TRIPS</name>
<dbReference type="EMBL" id="JYDT01000025">
    <property type="protein sequence ID" value="KRY90068.1"/>
    <property type="molecule type" value="Genomic_DNA"/>
</dbReference>